<feature type="signal peptide" evidence="1">
    <location>
        <begin position="1"/>
        <end position="27"/>
    </location>
</feature>
<keyword evidence="3" id="KW-1185">Reference proteome</keyword>
<dbReference type="PANTHER" id="PTHR33361:SF2">
    <property type="entry name" value="DUF885 DOMAIN-CONTAINING PROTEIN"/>
    <property type="match status" value="1"/>
</dbReference>
<dbReference type="PANTHER" id="PTHR33361">
    <property type="entry name" value="GLR0591 PROTEIN"/>
    <property type="match status" value="1"/>
</dbReference>
<dbReference type="RefSeq" id="WP_159443736.1">
    <property type="nucleotide sequence ID" value="NZ_FUWY01000003.1"/>
</dbReference>
<organism evidence="2 3">
    <name type="scientific">Anaerorhabdus furcosa</name>
    <dbReference type="NCBI Taxonomy" id="118967"/>
    <lineage>
        <taxon>Bacteria</taxon>
        <taxon>Bacillati</taxon>
        <taxon>Bacillota</taxon>
        <taxon>Erysipelotrichia</taxon>
        <taxon>Erysipelotrichales</taxon>
        <taxon>Erysipelotrichaceae</taxon>
        <taxon>Anaerorhabdus</taxon>
    </lineage>
</organism>
<dbReference type="OrthoDB" id="9760040at2"/>
<dbReference type="PROSITE" id="PS51257">
    <property type="entry name" value="PROKAR_LIPOPROTEIN"/>
    <property type="match status" value="1"/>
</dbReference>
<dbReference type="AlphaFoldDB" id="A0A1T4MCX8"/>
<dbReference type="Proteomes" id="UP000243297">
    <property type="component" value="Unassembled WGS sequence"/>
</dbReference>
<evidence type="ECO:0000313" key="2">
    <source>
        <dbReference type="EMBL" id="SJZ64717.1"/>
    </source>
</evidence>
<protein>
    <submittedName>
        <fullName evidence="2">Uncharacterized conserved protein, DUF885 familyt</fullName>
    </submittedName>
</protein>
<evidence type="ECO:0000313" key="3">
    <source>
        <dbReference type="Proteomes" id="UP000243297"/>
    </source>
</evidence>
<dbReference type="InterPro" id="IPR010281">
    <property type="entry name" value="DUF885"/>
</dbReference>
<dbReference type="Pfam" id="PF05960">
    <property type="entry name" value="DUF885"/>
    <property type="match status" value="1"/>
</dbReference>
<evidence type="ECO:0000256" key="1">
    <source>
        <dbReference type="SAM" id="SignalP"/>
    </source>
</evidence>
<name>A0A1T4MCX8_9FIRM</name>
<keyword evidence="1" id="KW-0732">Signal</keyword>
<dbReference type="EMBL" id="FUWY01000003">
    <property type="protein sequence ID" value="SJZ64717.1"/>
    <property type="molecule type" value="Genomic_DNA"/>
</dbReference>
<sequence>MNTLKKLLTASLTTFLVLGLVGCQTTAPVDNVAEQTRFDEFVTNEIKMYLEDNYLSVHQTVSKPEAFGVDVNNIVVQMTEPWSENQVKETLEEFETSKKEFETFDRKTLTEKQQNTYDIIKDQIELNEISNREDFEYVGNVFGLFSGIHISVPQILSDFVFYSEKDVQDLITLMGSVKPMFEGYTEYAKKQKDAGYFMSDYNVDEIVKYADNLANQGYGEEMMAVVEENINAFEGIDDAAKAKYIEQARAVYTDSIVPAYLTLGEELTKLKDPANNQFGLAHFENGKEIYELYYRMYTSSTLSIEEAEKMLEQRIVTSIQAMQTAMMKDPTALEMVQSGEYKAGYDSYEAMIEALIDWSKEQYTEINIPEYEAIPASKLVSDGVGAYYITPFIDKEGKNYIRVNTKNAALIDDLQTFYYIAHEGIPGHMYYYNYVVQNDIDPYNLLLSTHLGFSEGFANYGANYALDAANTNEALKEIMRANFDVNWALSALMDIGVHYHGWTIEEFNDFLASYGLNGEGMEATYYMTQSNPGVSLSYGIGYFQILDLRAKAEAELGDKFDVKAFNDALLKSGNAPFSMVTKNIEDYISSNK</sequence>
<accession>A0A1T4MCX8</accession>
<feature type="chain" id="PRO_5038773490" evidence="1">
    <location>
        <begin position="28"/>
        <end position="592"/>
    </location>
</feature>
<reference evidence="3" key="1">
    <citation type="submission" date="2017-02" db="EMBL/GenBank/DDBJ databases">
        <authorList>
            <person name="Varghese N."/>
            <person name="Submissions S."/>
        </authorList>
    </citation>
    <scope>NUCLEOTIDE SEQUENCE [LARGE SCALE GENOMIC DNA]</scope>
    <source>
        <strain evidence="3">ATCC 25662</strain>
    </source>
</reference>
<dbReference type="STRING" id="118967.SAMN02745191_1198"/>
<proteinExistence type="predicted"/>
<gene>
    <name evidence="2" type="ORF">SAMN02745191_1198</name>
</gene>